<gene>
    <name evidence="2" type="ORF">BAE44_0021850</name>
</gene>
<evidence type="ECO:0000256" key="1">
    <source>
        <dbReference type="SAM" id="MobiDB-lite"/>
    </source>
</evidence>
<name>A0A1E5UW15_9POAL</name>
<evidence type="ECO:0008006" key="4">
    <source>
        <dbReference type="Google" id="ProtNLM"/>
    </source>
</evidence>
<dbReference type="STRING" id="888268.A0A1E5UW15"/>
<organism evidence="2 3">
    <name type="scientific">Dichanthelium oligosanthes</name>
    <dbReference type="NCBI Taxonomy" id="888268"/>
    <lineage>
        <taxon>Eukaryota</taxon>
        <taxon>Viridiplantae</taxon>
        <taxon>Streptophyta</taxon>
        <taxon>Embryophyta</taxon>
        <taxon>Tracheophyta</taxon>
        <taxon>Spermatophyta</taxon>
        <taxon>Magnoliopsida</taxon>
        <taxon>Liliopsida</taxon>
        <taxon>Poales</taxon>
        <taxon>Poaceae</taxon>
        <taxon>PACMAD clade</taxon>
        <taxon>Panicoideae</taxon>
        <taxon>Panicodae</taxon>
        <taxon>Paniceae</taxon>
        <taxon>Dichantheliinae</taxon>
        <taxon>Dichanthelium</taxon>
    </lineage>
</organism>
<accession>A0A1E5UW15</accession>
<proteinExistence type="predicted"/>
<evidence type="ECO:0000313" key="3">
    <source>
        <dbReference type="Proteomes" id="UP000095767"/>
    </source>
</evidence>
<dbReference type="Proteomes" id="UP000095767">
    <property type="component" value="Unassembled WGS sequence"/>
</dbReference>
<comment type="caution">
    <text evidence="2">The sequence shown here is derived from an EMBL/GenBank/DDBJ whole genome shotgun (WGS) entry which is preliminary data.</text>
</comment>
<evidence type="ECO:0000313" key="2">
    <source>
        <dbReference type="EMBL" id="OEL17132.1"/>
    </source>
</evidence>
<dbReference type="AlphaFoldDB" id="A0A1E5UW15"/>
<protein>
    <recommendedName>
        <fullName evidence="4">No apical meristem-associated C-terminal domain-containing protein</fullName>
    </recommendedName>
</protein>
<feature type="compositionally biased region" description="Low complexity" evidence="1">
    <location>
        <begin position="8"/>
        <end position="22"/>
    </location>
</feature>
<sequence length="118" mass="13291">MGRESNKAAKSASSSQSGSQSTAEFTSLLLQMHVEKMSLFKAAEGEVATKIRKLVAIEEKKVTLKELREDREKTKEDERIMGIDLSSCNPPQCAMYESIQKEILAHWASRTENRRTSQ</sequence>
<reference evidence="2 3" key="1">
    <citation type="submission" date="2016-09" db="EMBL/GenBank/DDBJ databases">
        <title>The draft genome of Dichanthelium oligosanthes: A C3 panicoid grass species.</title>
        <authorList>
            <person name="Studer A.J."/>
            <person name="Schnable J.C."/>
            <person name="Brutnell T.P."/>
        </authorList>
    </citation>
    <scope>NUCLEOTIDE SEQUENCE [LARGE SCALE GENOMIC DNA]</scope>
    <source>
        <strain evidence="3">cv. Kellogg 1175</strain>
        <tissue evidence="2">Leaf</tissue>
    </source>
</reference>
<keyword evidence="3" id="KW-1185">Reference proteome</keyword>
<dbReference type="EMBL" id="LWDX02060885">
    <property type="protein sequence ID" value="OEL17132.1"/>
    <property type="molecule type" value="Genomic_DNA"/>
</dbReference>
<feature type="region of interest" description="Disordered" evidence="1">
    <location>
        <begin position="1"/>
        <end position="22"/>
    </location>
</feature>